<name>A0A844GV03_9CHRO</name>
<dbReference type="PANTHER" id="PTHR42773:SF3">
    <property type="entry name" value="SLR0630 PROTEIN"/>
    <property type="match status" value="1"/>
</dbReference>
<protein>
    <submittedName>
        <fullName evidence="1">MBL fold metallo-hydrolase</fullName>
    </submittedName>
</protein>
<comment type="caution">
    <text evidence="1">The sequence shown here is derived from an EMBL/GenBank/DDBJ whole genome shotgun (WGS) entry which is preliminary data.</text>
</comment>
<evidence type="ECO:0000313" key="2">
    <source>
        <dbReference type="Proteomes" id="UP000437131"/>
    </source>
</evidence>
<dbReference type="SUPFAM" id="SSF56281">
    <property type="entry name" value="Metallo-hydrolase/oxidoreductase"/>
    <property type="match status" value="1"/>
</dbReference>
<evidence type="ECO:0000313" key="1">
    <source>
        <dbReference type="EMBL" id="MTF40294.1"/>
    </source>
</evidence>
<dbReference type="PANTHER" id="PTHR42773">
    <property type="entry name" value="METALLO-BETA-LACTAMASE-RELATED"/>
    <property type="match status" value="1"/>
</dbReference>
<accession>A0A844GV03</accession>
<proteinExistence type="predicted"/>
<dbReference type="EMBL" id="WMIA01000024">
    <property type="protein sequence ID" value="MTF40294.1"/>
    <property type="molecule type" value="Genomic_DNA"/>
</dbReference>
<dbReference type="Proteomes" id="UP000437131">
    <property type="component" value="Unassembled WGS sequence"/>
</dbReference>
<dbReference type="InterPro" id="IPR036866">
    <property type="entry name" value="RibonucZ/Hydroxyglut_hydro"/>
</dbReference>
<sequence>MDSDLNFTEKVNQEKTKVPTRAKYPKLILENIFAFAPNRDTLGGTSYLLIHPLGNILVDCPFWSEENKDFCLSHGVKYLFVTNRDGISKHISHIKKELHCELVIQEQEAYLLPNLSPITFSEEYRLYDDCFGLWTCGYSPASACLYYGNYGGVLFSGRHLLPVGNDKISALKLKKTFHWLRQLRSVQKLCDRFSEKTLEYICPGANTGYLRGQGFMNKGYQKLIESNQNYVASDNN</sequence>
<dbReference type="Gene3D" id="3.60.15.10">
    <property type="entry name" value="Ribonuclease Z/Hydroxyacylglutathione hydrolase-like"/>
    <property type="match status" value="1"/>
</dbReference>
<dbReference type="RefSeq" id="WP_099435653.1">
    <property type="nucleotide sequence ID" value="NZ_WMIA01000024.1"/>
</dbReference>
<keyword evidence="1" id="KW-0378">Hydrolase</keyword>
<dbReference type="GO" id="GO:0016787">
    <property type="term" value="F:hydrolase activity"/>
    <property type="evidence" value="ECO:0007669"/>
    <property type="project" value="UniProtKB-KW"/>
</dbReference>
<reference evidence="1 2" key="1">
    <citation type="submission" date="2019-11" db="EMBL/GenBank/DDBJ databases">
        <title>Isolation of a new High Light Tolerant Cyanobacteria.</title>
        <authorList>
            <person name="Dobson Z."/>
            <person name="Vaughn N."/>
            <person name="Vaughn M."/>
            <person name="Fromme P."/>
            <person name="Mazor Y."/>
        </authorList>
    </citation>
    <scope>NUCLEOTIDE SEQUENCE [LARGE SCALE GENOMIC DNA]</scope>
    <source>
        <strain evidence="1 2">0216</strain>
    </source>
</reference>
<organism evidence="1 2">
    <name type="scientific">Cyanobacterium aponinum 0216</name>
    <dbReference type="NCBI Taxonomy" id="2676140"/>
    <lineage>
        <taxon>Bacteria</taxon>
        <taxon>Bacillati</taxon>
        <taxon>Cyanobacteriota</taxon>
        <taxon>Cyanophyceae</taxon>
        <taxon>Oscillatoriophycideae</taxon>
        <taxon>Chroococcales</taxon>
        <taxon>Geminocystaceae</taxon>
        <taxon>Cyanobacterium</taxon>
    </lineage>
</organism>
<gene>
    <name evidence="1" type="ORF">GGC33_15345</name>
</gene>
<dbReference type="AlphaFoldDB" id="A0A844GV03"/>